<dbReference type="EMBL" id="MK500568">
    <property type="protein sequence ID" value="QBK92144.1"/>
    <property type="molecule type" value="Genomic_DNA"/>
</dbReference>
<name>A0A481Z8D8_9VIRU</name>
<sequence length="67" mass="8259">MRGFWGMEENLMYTWSIKDHPLYERKKKNTKNHRLRTIRKSKHSEVVKDDDQLEAHISRSMRIIECR</sequence>
<protein>
    <submittedName>
        <fullName evidence="1">Uncharacterized protein</fullName>
    </submittedName>
</protein>
<reference evidence="1" key="1">
    <citation type="journal article" date="2019" name="MBio">
        <title>Virus Genomes from Deep Sea Sediments Expand the Ocean Megavirome and Support Independent Origins of Viral Gigantism.</title>
        <authorList>
            <person name="Backstrom D."/>
            <person name="Yutin N."/>
            <person name="Jorgensen S.L."/>
            <person name="Dharamshi J."/>
            <person name="Homa F."/>
            <person name="Zaremba-Niedwiedzka K."/>
            <person name="Spang A."/>
            <person name="Wolf Y.I."/>
            <person name="Koonin E.V."/>
            <person name="Ettema T.J."/>
        </authorList>
    </citation>
    <scope>NUCLEOTIDE SEQUENCE</scope>
</reference>
<gene>
    <name evidence="1" type="ORF">LCPAC304_04910</name>
</gene>
<evidence type="ECO:0000313" key="1">
    <source>
        <dbReference type="EMBL" id="QBK92144.1"/>
    </source>
</evidence>
<organism evidence="1">
    <name type="scientific">Pithovirus LCPAC304</name>
    <dbReference type="NCBI Taxonomy" id="2506594"/>
    <lineage>
        <taxon>Viruses</taxon>
        <taxon>Pithoviruses</taxon>
    </lineage>
</organism>
<accession>A0A481Z8D8</accession>
<proteinExistence type="predicted"/>